<dbReference type="SMART" id="SM00895">
    <property type="entry name" value="FCD"/>
    <property type="match status" value="1"/>
</dbReference>
<dbReference type="SUPFAM" id="SSF48008">
    <property type="entry name" value="GntR ligand-binding domain-like"/>
    <property type="match status" value="1"/>
</dbReference>
<dbReference type="OrthoDB" id="7618373at2"/>
<keyword evidence="2 5" id="KW-0238">DNA-binding</keyword>
<evidence type="ECO:0000259" key="4">
    <source>
        <dbReference type="PROSITE" id="PS50949"/>
    </source>
</evidence>
<feature type="domain" description="HTH gntR-type" evidence="4">
    <location>
        <begin position="3"/>
        <end position="70"/>
    </location>
</feature>
<dbReference type="Pfam" id="PF00392">
    <property type="entry name" value="GntR"/>
    <property type="match status" value="1"/>
</dbReference>
<dbReference type="InterPro" id="IPR000524">
    <property type="entry name" value="Tscrpt_reg_HTH_GntR"/>
</dbReference>
<evidence type="ECO:0000256" key="3">
    <source>
        <dbReference type="ARBA" id="ARBA00023163"/>
    </source>
</evidence>
<dbReference type="PROSITE" id="PS50949">
    <property type="entry name" value="HTH_GNTR"/>
    <property type="match status" value="1"/>
</dbReference>
<dbReference type="SUPFAM" id="SSF46785">
    <property type="entry name" value="Winged helix' DNA-binding domain"/>
    <property type="match status" value="1"/>
</dbReference>
<evidence type="ECO:0000313" key="5">
    <source>
        <dbReference type="EMBL" id="TWI35202.1"/>
    </source>
</evidence>
<reference evidence="5 6" key="1">
    <citation type="journal article" date="2015" name="Stand. Genomic Sci.">
        <title>Genomic Encyclopedia of Bacterial and Archaeal Type Strains, Phase III: the genomes of soil and plant-associated and newly described type strains.</title>
        <authorList>
            <person name="Whitman W.B."/>
            <person name="Woyke T."/>
            <person name="Klenk H.P."/>
            <person name="Zhou Y."/>
            <person name="Lilburn T.G."/>
            <person name="Beck B.J."/>
            <person name="De Vos P."/>
            <person name="Vandamme P."/>
            <person name="Eisen J.A."/>
            <person name="Garrity G."/>
            <person name="Hugenholtz P."/>
            <person name="Kyrpides N.C."/>
        </authorList>
    </citation>
    <scope>NUCLEOTIDE SEQUENCE [LARGE SCALE GENOMIC DNA]</scope>
    <source>
        <strain evidence="5 6">CGMCC 1.5364</strain>
    </source>
</reference>
<protein>
    <submittedName>
        <fullName evidence="5">DNA-binding GntR family transcriptional regulator</fullName>
    </submittedName>
</protein>
<dbReference type="CDD" id="cd07377">
    <property type="entry name" value="WHTH_GntR"/>
    <property type="match status" value="1"/>
</dbReference>
<keyword evidence="3" id="KW-0804">Transcription</keyword>
<keyword evidence="1" id="KW-0805">Transcription regulation</keyword>
<evidence type="ECO:0000313" key="6">
    <source>
        <dbReference type="Proteomes" id="UP000316225"/>
    </source>
</evidence>
<accession>A0A562NSM5</accession>
<evidence type="ECO:0000256" key="2">
    <source>
        <dbReference type="ARBA" id="ARBA00023125"/>
    </source>
</evidence>
<keyword evidence="6" id="KW-1185">Reference proteome</keyword>
<dbReference type="EMBL" id="VLKU01000004">
    <property type="protein sequence ID" value="TWI35202.1"/>
    <property type="molecule type" value="Genomic_DNA"/>
</dbReference>
<dbReference type="Proteomes" id="UP000316225">
    <property type="component" value="Unassembled WGS sequence"/>
</dbReference>
<name>A0A562NSM5_9RHOB</name>
<dbReference type="PANTHER" id="PTHR43537">
    <property type="entry name" value="TRANSCRIPTIONAL REGULATOR, GNTR FAMILY"/>
    <property type="match status" value="1"/>
</dbReference>
<dbReference type="AlphaFoldDB" id="A0A562NSM5"/>
<dbReference type="GO" id="GO:0003700">
    <property type="term" value="F:DNA-binding transcription factor activity"/>
    <property type="evidence" value="ECO:0007669"/>
    <property type="project" value="InterPro"/>
</dbReference>
<evidence type="ECO:0000256" key="1">
    <source>
        <dbReference type="ARBA" id="ARBA00023015"/>
    </source>
</evidence>
<dbReference type="Gene3D" id="1.10.10.10">
    <property type="entry name" value="Winged helix-like DNA-binding domain superfamily/Winged helix DNA-binding domain"/>
    <property type="match status" value="1"/>
</dbReference>
<dbReference type="PRINTS" id="PR00035">
    <property type="entry name" value="HTHGNTR"/>
</dbReference>
<dbReference type="GO" id="GO:0003677">
    <property type="term" value="F:DNA binding"/>
    <property type="evidence" value="ECO:0007669"/>
    <property type="project" value="UniProtKB-KW"/>
</dbReference>
<proteinExistence type="predicted"/>
<dbReference type="InterPro" id="IPR036390">
    <property type="entry name" value="WH_DNA-bd_sf"/>
</dbReference>
<dbReference type="Gene3D" id="1.20.120.530">
    <property type="entry name" value="GntR ligand-binding domain-like"/>
    <property type="match status" value="1"/>
</dbReference>
<dbReference type="InterPro" id="IPR008920">
    <property type="entry name" value="TF_FadR/GntR_C"/>
</dbReference>
<dbReference type="PANTHER" id="PTHR43537:SF53">
    <property type="entry name" value="HTH-TYPE TRANSCRIPTIONAL REPRESSOR NANR"/>
    <property type="match status" value="1"/>
</dbReference>
<dbReference type="InterPro" id="IPR011711">
    <property type="entry name" value="GntR_C"/>
</dbReference>
<sequence length="225" mass="25283">MDALSAEQIAERIWLSIAERRLRPGMRLKETELAELFGVSRAKVRQVLAILEREGLVASELNKGAFVAEPSVEEARDVFHIRRSVEQRVIERLIDRLDDDKLAVLAAHVEKERVANATNDQRAIIKLSGGFHQMLAEMSEAGFLSGLMRDLISRSSLITAAFRDSDKYNCGPDEHDEIIAHLRSGDVKAARKAMAHHLDHVEKELRLSGERDTVRSLKDALLLSE</sequence>
<dbReference type="Pfam" id="PF07729">
    <property type="entry name" value="FCD"/>
    <property type="match status" value="1"/>
</dbReference>
<comment type="caution">
    <text evidence="5">The sequence shown here is derived from an EMBL/GenBank/DDBJ whole genome shotgun (WGS) entry which is preliminary data.</text>
</comment>
<organism evidence="5 6">
    <name type="scientific">Paracoccus sulfuroxidans</name>
    <dbReference type="NCBI Taxonomy" id="384678"/>
    <lineage>
        <taxon>Bacteria</taxon>
        <taxon>Pseudomonadati</taxon>
        <taxon>Pseudomonadota</taxon>
        <taxon>Alphaproteobacteria</taxon>
        <taxon>Rhodobacterales</taxon>
        <taxon>Paracoccaceae</taxon>
        <taxon>Paracoccus</taxon>
    </lineage>
</organism>
<dbReference type="SMART" id="SM00345">
    <property type="entry name" value="HTH_GNTR"/>
    <property type="match status" value="1"/>
</dbReference>
<gene>
    <name evidence="5" type="ORF">IQ24_01712</name>
</gene>
<dbReference type="RefSeq" id="WP_145397499.1">
    <property type="nucleotide sequence ID" value="NZ_VLKU01000004.1"/>
</dbReference>
<dbReference type="InterPro" id="IPR036388">
    <property type="entry name" value="WH-like_DNA-bd_sf"/>
</dbReference>